<evidence type="ECO:0000313" key="1">
    <source>
        <dbReference type="EnsemblPlants" id="OBART03G40170.1"/>
    </source>
</evidence>
<dbReference type="HOGENOM" id="CLU_2389662_0_0_1"/>
<dbReference type="AlphaFoldDB" id="A0A0D3FR39"/>
<proteinExistence type="predicted"/>
<evidence type="ECO:0000313" key="2">
    <source>
        <dbReference type="Proteomes" id="UP000026960"/>
    </source>
</evidence>
<keyword evidence="2" id="KW-1185">Reference proteome</keyword>
<dbReference type="PaxDb" id="65489-OBART03G40170.1"/>
<sequence>MDSVESVRSEFSHSEAIFYSGGSNVSEEYNSRCSTRKQLKNLIDLHSEQDNINQNLVRYSPTEEEETRGGGRSKRACEVGRKKQQREVVAMSCV</sequence>
<dbReference type="EnsemblPlants" id="OBART03G40170.1">
    <property type="protein sequence ID" value="OBART03G40170.1"/>
    <property type="gene ID" value="OBART03G40170"/>
</dbReference>
<dbReference type="Proteomes" id="UP000026960">
    <property type="component" value="Chromosome 3"/>
</dbReference>
<organism evidence="1">
    <name type="scientific">Oryza barthii</name>
    <dbReference type="NCBI Taxonomy" id="65489"/>
    <lineage>
        <taxon>Eukaryota</taxon>
        <taxon>Viridiplantae</taxon>
        <taxon>Streptophyta</taxon>
        <taxon>Embryophyta</taxon>
        <taxon>Tracheophyta</taxon>
        <taxon>Spermatophyta</taxon>
        <taxon>Magnoliopsida</taxon>
        <taxon>Liliopsida</taxon>
        <taxon>Poales</taxon>
        <taxon>Poaceae</taxon>
        <taxon>BOP clade</taxon>
        <taxon>Oryzoideae</taxon>
        <taxon>Oryzeae</taxon>
        <taxon>Oryzinae</taxon>
        <taxon>Oryza</taxon>
    </lineage>
</organism>
<name>A0A0D3FR39_9ORYZ</name>
<reference evidence="1" key="1">
    <citation type="journal article" date="2009" name="Rice">
        <title>De Novo Next Generation Sequencing of Plant Genomes.</title>
        <authorList>
            <person name="Rounsley S."/>
            <person name="Marri P.R."/>
            <person name="Yu Y."/>
            <person name="He R."/>
            <person name="Sisneros N."/>
            <person name="Goicoechea J.L."/>
            <person name="Lee S.J."/>
            <person name="Angelova A."/>
            <person name="Kudrna D."/>
            <person name="Luo M."/>
            <person name="Affourtit J."/>
            <person name="Desany B."/>
            <person name="Knight J."/>
            <person name="Niazi F."/>
            <person name="Egholm M."/>
            <person name="Wing R.A."/>
        </authorList>
    </citation>
    <scope>NUCLEOTIDE SEQUENCE [LARGE SCALE GENOMIC DNA]</scope>
    <source>
        <strain evidence="1">cv. IRGC 105608</strain>
    </source>
</reference>
<reference evidence="1" key="2">
    <citation type="submission" date="2015-03" db="UniProtKB">
        <authorList>
            <consortium name="EnsemblPlants"/>
        </authorList>
    </citation>
    <scope>IDENTIFICATION</scope>
</reference>
<accession>A0A0D3FR39</accession>
<dbReference type="Gramene" id="OBART03G40170.1">
    <property type="protein sequence ID" value="OBART03G40170.1"/>
    <property type="gene ID" value="OBART03G40170"/>
</dbReference>
<protein>
    <submittedName>
        <fullName evidence="1">Uncharacterized protein</fullName>
    </submittedName>
</protein>